<dbReference type="Gene3D" id="1.25.40.10">
    <property type="entry name" value="Tetratricopeptide repeat domain"/>
    <property type="match status" value="6"/>
</dbReference>
<dbReference type="RefSeq" id="XP_031375774.1">
    <property type="nucleotide sequence ID" value="XM_031519914.1"/>
</dbReference>
<dbReference type="OrthoDB" id="185373at2759"/>
<feature type="repeat" description="PPR" evidence="3">
    <location>
        <begin position="692"/>
        <end position="726"/>
    </location>
</feature>
<dbReference type="Pfam" id="PF01535">
    <property type="entry name" value="PPR"/>
    <property type="match status" value="2"/>
</dbReference>
<comment type="similarity">
    <text evidence="1">Belongs to the PPR family. P subfamily.</text>
</comment>
<dbReference type="RefSeq" id="XP_031375776.1">
    <property type="nucleotide sequence ID" value="XM_031519916.1"/>
</dbReference>
<reference evidence="5 6" key="1">
    <citation type="submission" date="2025-04" db="UniProtKB">
        <authorList>
            <consortium name="RefSeq"/>
        </authorList>
    </citation>
    <scope>IDENTIFICATION</scope>
    <source>
        <tissue evidence="5 6">Leaf</tissue>
    </source>
</reference>
<feature type="repeat" description="PPR" evidence="3">
    <location>
        <begin position="417"/>
        <end position="451"/>
    </location>
</feature>
<feature type="repeat" description="PPR" evidence="3">
    <location>
        <begin position="727"/>
        <end position="761"/>
    </location>
</feature>
<feature type="repeat" description="PPR" evidence="3">
    <location>
        <begin position="312"/>
        <end position="346"/>
    </location>
</feature>
<dbReference type="PANTHER" id="PTHR47447">
    <property type="entry name" value="OS03G0856100 PROTEIN"/>
    <property type="match status" value="1"/>
</dbReference>
<feature type="repeat" description="PPR" evidence="3">
    <location>
        <begin position="657"/>
        <end position="691"/>
    </location>
</feature>
<feature type="repeat" description="PPR" evidence="3">
    <location>
        <begin position="277"/>
        <end position="311"/>
    </location>
</feature>
<proteinExistence type="inferred from homology"/>
<name>A0A6P8C202_PUNGR</name>
<dbReference type="Pfam" id="PF13812">
    <property type="entry name" value="PPR_3"/>
    <property type="match status" value="1"/>
</dbReference>
<feature type="repeat" description="PPR" evidence="3">
    <location>
        <begin position="118"/>
        <end position="152"/>
    </location>
</feature>
<dbReference type="Pfam" id="PF12854">
    <property type="entry name" value="PPR_1"/>
    <property type="match status" value="1"/>
</dbReference>
<feature type="repeat" description="PPR" evidence="3">
    <location>
        <begin position="382"/>
        <end position="416"/>
    </location>
</feature>
<feature type="repeat" description="PPR" evidence="3">
    <location>
        <begin position="347"/>
        <end position="381"/>
    </location>
</feature>
<accession>A0A6P8C202</accession>
<organism evidence="4 8">
    <name type="scientific">Punica granatum</name>
    <name type="common">Pomegranate</name>
    <dbReference type="NCBI Taxonomy" id="22663"/>
    <lineage>
        <taxon>Eukaryota</taxon>
        <taxon>Viridiplantae</taxon>
        <taxon>Streptophyta</taxon>
        <taxon>Embryophyta</taxon>
        <taxon>Tracheophyta</taxon>
        <taxon>Spermatophyta</taxon>
        <taxon>Magnoliopsida</taxon>
        <taxon>eudicotyledons</taxon>
        <taxon>Gunneridae</taxon>
        <taxon>Pentapetalae</taxon>
        <taxon>rosids</taxon>
        <taxon>malvids</taxon>
        <taxon>Myrtales</taxon>
        <taxon>Lythraceae</taxon>
        <taxon>Punica</taxon>
    </lineage>
</organism>
<dbReference type="PANTHER" id="PTHR47447:SF28">
    <property type="entry name" value="PENTACOTRIPEPTIDE-REPEAT REGION OF PRORP DOMAIN-CONTAINING PROTEIN"/>
    <property type="match status" value="1"/>
</dbReference>
<gene>
    <name evidence="5 6 7 8" type="primary">LOC116190249</name>
</gene>
<evidence type="ECO:0000256" key="3">
    <source>
        <dbReference type="PROSITE-ProRule" id="PRU00708"/>
    </source>
</evidence>
<evidence type="ECO:0000313" key="8">
    <source>
        <dbReference type="RefSeq" id="XP_031375776.1"/>
    </source>
</evidence>
<keyword evidence="4" id="KW-1185">Reference proteome</keyword>
<dbReference type="AlphaFoldDB" id="A0A6P8C202"/>
<evidence type="ECO:0000256" key="2">
    <source>
        <dbReference type="ARBA" id="ARBA00022737"/>
    </source>
</evidence>
<dbReference type="Proteomes" id="UP000515151">
    <property type="component" value="Unplaced"/>
</dbReference>
<dbReference type="GeneID" id="116190249"/>
<dbReference type="RefSeq" id="XP_031375775.1">
    <property type="nucleotide sequence ID" value="XM_031519915.1"/>
</dbReference>
<dbReference type="PROSITE" id="PS51375">
    <property type="entry name" value="PPR"/>
    <property type="match status" value="12"/>
</dbReference>
<dbReference type="RefSeq" id="XP_031375773.1">
    <property type="nucleotide sequence ID" value="XM_031519913.1"/>
</dbReference>
<dbReference type="Pfam" id="PF13041">
    <property type="entry name" value="PPR_2"/>
    <property type="match status" value="4"/>
</dbReference>
<feature type="repeat" description="PPR" evidence="3">
    <location>
        <begin position="622"/>
        <end position="652"/>
    </location>
</feature>
<feature type="repeat" description="PPR" evidence="3">
    <location>
        <begin position="452"/>
        <end position="486"/>
    </location>
</feature>
<evidence type="ECO:0000256" key="1">
    <source>
        <dbReference type="ARBA" id="ARBA00007626"/>
    </source>
</evidence>
<protein>
    <submittedName>
        <fullName evidence="5 6">Pentatricopeptide repeat-containing protein At4g01570-like</fullName>
    </submittedName>
</protein>
<keyword evidence="2" id="KW-0677">Repeat</keyword>
<evidence type="ECO:0000313" key="7">
    <source>
        <dbReference type="RefSeq" id="XP_031375775.1"/>
    </source>
</evidence>
<dbReference type="InterPro" id="IPR011990">
    <property type="entry name" value="TPR-like_helical_dom_sf"/>
</dbReference>
<sequence length="795" mass="88301">MSVNANILRKHGTTQLAEILLEASVTKSLAVSGTGDLDPHSVPLSESLLRRVLRSPSLHPSKKLELFAWARSVPSLGHFYKHSAGTYSLMFYTLCRSDHLEEVPPLINLMKEDGVVVDSWTFKLVLDSLIRAGKFDAALDILGHMEELGVKPNSRMYDSVLVAFVRKGKLGLALSMFCKLLDASDFNSSSTDGVHVGSVPGLTACNELLGALKKADMRAEFRDLFCKLREKDWFELDTVGYNICIHGFGCWGDLTTSLKLFEEMKAKSLKSGSFGPDLCTYNSLIQVLCLSAKVKDALTVYEEMKGSGHEPDSFTYRILIQGCSKSYRMDDAMRIHGEMEYNGFRPDVVVYNALLDGLLKSRRVVEACGLFEKLVEDGVRASCCTYNILIDGLFKNGRAEGAYTLFCDLKKKGHFVDGITYSIVVIQLCKEGLVDEAFDLVKEMEARGFVVDLVTVTSLLIGFHKHGYWDGAEMLMKHIRDGNLVPNILKWKANMEAVMKNPQSRRKDYTPLFPSRGDLSEVMSLISSSESGREVEETVNVDDNDEWSSSPYMDQLASKAKSGDLAPQLFSIPKAERVLSKGVDSFDIDMVNTFLSIFLAKGKISLACKLFEIFTDMGVDPTSYTYNSIMSSFVKKGYLSEAWSVLNEMGEKICPWDIATYNAIIQGLGKMGRADLASSVHDKLIKHGGYLDIVMYNTLINALGSAGRIEEACGLFGQMRASGIKPDVVTFNTLIKVHTKAGKLKEAYKFLRMMLDEGCSPNHVTDTTLDLLGREIEKLRYRKASIMGPHEDDSN</sequence>
<evidence type="ECO:0000313" key="5">
    <source>
        <dbReference type="RefSeq" id="XP_031375773.1"/>
    </source>
</evidence>
<evidence type="ECO:0000313" key="6">
    <source>
        <dbReference type="RefSeq" id="XP_031375774.1"/>
    </source>
</evidence>
<feature type="repeat" description="PPR" evidence="3">
    <location>
        <begin position="237"/>
        <end position="271"/>
    </location>
</feature>
<dbReference type="InterPro" id="IPR002885">
    <property type="entry name" value="PPR_rpt"/>
</dbReference>
<dbReference type="NCBIfam" id="TIGR00756">
    <property type="entry name" value="PPR"/>
    <property type="match status" value="11"/>
</dbReference>
<evidence type="ECO:0000313" key="4">
    <source>
        <dbReference type="Proteomes" id="UP000515151"/>
    </source>
</evidence>